<feature type="region of interest" description="Disordered" evidence="2">
    <location>
        <begin position="286"/>
        <end position="310"/>
    </location>
</feature>
<feature type="compositionally biased region" description="Polar residues" evidence="2">
    <location>
        <begin position="451"/>
        <end position="463"/>
    </location>
</feature>
<reference evidence="3" key="1">
    <citation type="submission" date="2021-12" db="EMBL/GenBank/DDBJ databases">
        <authorList>
            <person name="King R."/>
        </authorList>
    </citation>
    <scope>NUCLEOTIDE SEQUENCE</scope>
</reference>
<feature type="region of interest" description="Disordered" evidence="2">
    <location>
        <begin position="483"/>
        <end position="509"/>
    </location>
</feature>
<name>A0A9P0A7P1_BEMTA</name>
<feature type="compositionally biased region" description="Basic and acidic residues" evidence="2">
    <location>
        <begin position="627"/>
        <end position="637"/>
    </location>
</feature>
<feature type="region of interest" description="Disordered" evidence="2">
    <location>
        <begin position="611"/>
        <end position="637"/>
    </location>
</feature>
<protein>
    <submittedName>
        <fullName evidence="3">Uncharacterized protein</fullName>
    </submittedName>
</protein>
<organism evidence="3 4">
    <name type="scientific">Bemisia tabaci</name>
    <name type="common">Sweetpotato whitefly</name>
    <name type="synonym">Aleurodes tabaci</name>
    <dbReference type="NCBI Taxonomy" id="7038"/>
    <lineage>
        <taxon>Eukaryota</taxon>
        <taxon>Metazoa</taxon>
        <taxon>Ecdysozoa</taxon>
        <taxon>Arthropoda</taxon>
        <taxon>Hexapoda</taxon>
        <taxon>Insecta</taxon>
        <taxon>Pterygota</taxon>
        <taxon>Neoptera</taxon>
        <taxon>Paraneoptera</taxon>
        <taxon>Hemiptera</taxon>
        <taxon>Sternorrhyncha</taxon>
        <taxon>Aleyrodoidea</taxon>
        <taxon>Aleyrodidae</taxon>
        <taxon>Aleyrodinae</taxon>
        <taxon>Bemisia</taxon>
    </lineage>
</organism>
<keyword evidence="4" id="KW-1185">Reference proteome</keyword>
<feature type="region of interest" description="Disordered" evidence="2">
    <location>
        <begin position="1"/>
        <end position="67"/>
    </location>
</feature>
<evidence type="ECO:0000256" key="1">
    <source>
        <dbReference type="SAM" id="Coils"/>
    </source>
</evidence>
<evidence type="ECO:0000313" key="4">
    <source>
        <dbReference type="Proteomes" id="UP001152759"/>
    </source>
</evidence>
<feature type="compositionally biased region" description="Polar residues" evidence="2">
    <location>
        <begin position="611"/>
        <end position="625"/>
    </location>
</feature>
<feature type="region of interest" description="Disordered" evidence="2">
    <location>
        <begin position="443"/>
        <end position="463"/>
    </location>
</feature>
<evidence type="ECO:0000256" key="2">
    <source>
        <dbReference type="SAM" id="MobiDB-lite"/>
    </source>
</evidence>
<feature type="coiled-coil region" evidence="1">
    <location>
        <begin position="675"/>
        <end position="702"/>
    </location>
</feature>
<feature type="region of interest" description="Disordered" evidence="2">
    <location>
        <begin position="215"/>
        <end position="236"/>
    </location>
</feature>
<gene>
    <name evidence="3" type="ORF">BEMITA_LOCUS6424</name>
</gene>
<evidence type="ECO:0000313" key="3">
    <source>
        <dbReference type="EMBL" id="CAH0387402.1"/>
    </source>
</evidence>
<proteinExistence type="predicted"/>
<dbReference type="AlphaFoldDB" id="A0A9P0A7P1"/>
<dbReference type="Proteomes" id="UP001152759">
    <property type="component" value="Chromosome 3"/>
</dbReference>
<keyword evidence="1" id="KW-0175">Coiled coil</keyword>
<sequence>MDDLNKTAEDDDKDLRKKNKGTKLPVFGFKEHNGKSGLPIPVSHTAPKNIRPVSASQRPLTPKFRKKHVVQPQADIIRKTPENATLNRFGFQSNAQVGPAHKATESKKISDDGSVRVKINNLTTPTGAMVTTSKFRETHFQSDYFSPGVRCSTPSVVKTAVKTSVTAAPAKVTLHSSHLPRPQLPIKLSRPNSATLIAPSVNHGSPKYAKTVANNEAKARSRSCPKTRPMDKKTNNNQNRFEMSTVRDGLEVTEMIPLPGFRNWPTNSAAPIKQNQDQRSLINKRAETNNFEFSSSSDEEDSTTHGEEKMSRDLMRNEKSGMSLALLGCDQWNEGECEGEAMATDLLPEGATPDDIGDKSVIPGIDQPLRSVLLTIEDQAFAVLAALNSTELIEDEQSPEDLMSISPPLSEANDLPSSKPTSEFFPQYKPMVWTWTKQPSLRRARAGSGSGSPCTPTHPSHSLSICSDERDYFDDEIADQPGLVFDDDTEPISVSAGPLSSAATDEPPTTVLDNPAPAPAVTQPPTSNRNGILTQENLAQSYVCHLLNMSTNQCQSSMYTSSPCESIASDDLVLDFNRNDSSVSLELDNDSRPLYHKSKFRKIFPYLTPAFSINSPDEQNNQQTDPLPRETKEAEPRQSCEFERLLKKKEVHEQDTFVKNELQINLSNPSIKYYDSEEQDQLMDLKRQLILLQQEMEEKNRKICILETQIERYSEKNLNASIDLSSLEKSTSATQTERIKT</sequence>
<accession>A0A9P0A7P1</accession>
<dbReference type="EMBL" id="OU963864">
    <property type="protein sequence ID" value="CAH0387402.1"/>
    <property type="molecule type" value="Genomic_DNA"/>
</dbReference>